<dbReference type="SMART" id="SM00945">
    <property type="entry name" value="ProQ"/>
    <property type="match status" value="1"/>
</dbReference>
<dbReference type="GO" id="GO:0034057">
    <property type="term" value="F:RNA strand-exchange activity"/>
    <property type="evidence" value="ECO:0007669"/>
    <property type="project" value="InterPro"/>
</dbReference>
<dbReference type="SUPFAM" id="SSF48657">
    <property type="entry name" value="FinO-like"/>
    <property type="match status" value="1"/>
</dbReference>
<dbReference type="Gene3D" id="1.10.1710.10">
    <property type="entry name" value="ProQ/FinO domain"/>
    <property type="match status" value="1"/>
</dbReference>
<sequence>MLKVYCALQQADDIHHADRTKTQITIRAVSLFSERWPGTFDAKEPKPLKIGIRGDIRVLDSGLSDEDLNRALRAYTRRDKYLAQLRTGVTRVDLNGDAAGEVTEADAATAKAWLQARFGMADTKQLPQLEVPAVLAKSDSMQDSEAKLSPSKPQAFIVETKRRRLPSRRFGP</sequence>
<feature type="region of interest" description="Disordered" evidence="4">
    <location>
        <begin position="137"/>
        <end position="172"/>
    </location>
</feature>
<dbReference type="GO" id="GO:0033592">
    <property type="term" value="F:RNA strand annealing activity"/>
    <property type="evidence" value="ECO:0007669"/>
    <property type="project" value="InterPro"/>
</dbReference>
<keyword evidence="3" id="KW-0143">Chaperone</keyword>
<evidence type="ECO:0000259" key="5">
    <source>
        <dbReference type="SMART" id="SM00945"/>
    </source>
</evidence>
<keyword evidence="1" id="KW-0963">Cytoplasm</keyword>
<dbReference type="InterPro" id="IPR016103">
    <property type="entry name" value="ProQ/FinO"/>
</dbReference>
<organism evidence="6 7">
    <name type="scientific">Sinorhizobium americanum</name>
    <dbReference type="NCBI Taxonomy" id="194963"/>
    <lineage>
        <taxon>Bacteria</taxon>
        <taxon>Pseudomonadati</taxon>
        <taxon>Pseudomonadota</taxon>
        <taxon>Alphaproteobacteria</taxon>
        <taxon>Hyphomicrobiales</taxon>
        <taxon>Rhizobiaceae</taxon>
        <taxon>Sinorhizobium/Ensifer group</taxon>
        <taxon>Sinorhizobium</taxon>
    </lineage>
</organism>
<proteinExistence type="predicted"/>
<feature type="compositionally biased region" description="Basic residues" evidence="4">
    <location>
        <begin position="161"/>
        <end position="172"/>
    </location>
</feature>
<evidence type="ECO:0000256" key="2">
    <source>
        <dbReference type="ARBA" id="ARBA00022884"/>
    </source>
</evidence>
<gene>
    <name evidence="6" type="ORF">EV184_102435</name>
</gene>
<reference evidence="6 7" key="1">
    <citation type="submission" date="2019-03" db="EMBL/GenBank/DDBJ databases">
        <title>Genomic Encyclopedia of Type Strains, Phase IV (KMG-V): Genome sequencing to study the core and pangenomes of soil and plant-associated prokaryotes.</title>
        <authorList>
            <person name="Whitman W."/>
        </authorList>
    </citation>
    <scope>NUCLEOTIDE SEQUENCE [LARGE SCALE GENOMIC DNA]</scope>
    <source>
        <strain evidence="6 7">23C40</strain>
    </source>
</reference>
<dbReference type="Proteomes" id="UP000295043">
    <property type="component" value="Unassembled WGS sequence"/>
</dbReference>
<dbReference type="EMBL" id="SLVU01000002">
    <property type="protein sequence ID" value="TCN34123.1"/>
    <property type="molecule type" value="Genomic_DNA"/>
</dbReference>
<dbReference type="InterPro" id="IPR023529">
    <property type="entry name" value="ProQ"/>
</dbReference>
<protein>
    <submittedName>
        <fullName evidence="6">SRNA-binding protein</fullName>
    </submittedName>
</protein>
<dbReference type="PANTHER" id="PTHR38106:SF1">
    <property type="entry name" value="RNA CHAPERONE PROQ"/>
    <property type="match status" value="1"/>
</dbReference>
<dbReference type="PANTHER" id="PTHR38106">
    <property type="entry name" value="RNA CHAPERONE PROQ"/>
    <property type="match status" value="1"/>
</dbReference>
<dbReference type="InterPro" id="IPR036442">
    <property type="entry name" value="ProQ/FinO_sf"/>
</dbReference>
<evidence type="ECO:0000313" key="7">
    <source>
        <dbReference type="Proteomes" id="UP000295043"/>
    </source>
</evidence>
<feature type="domain" description="ProQ/FinO" evidence="5">
    <location>
        <begin position="20"/>
        <end position="130"/>
    </location>
</feature>
<dbReference type="GO" id="GO:0010608">
    <property type="term" value="P:post-transcriptional regulation of gene expression"/>
    <property type="evidence" value="ECO:0007669"/>
    <property type="project" value="InterPro"/>
</dbReference>
<dbReference type="AlphaFoldDB" id="A0A4R2C330"/>
<evidence type="ECO:0000256" key="1">
    <source>
        <dbReference type="ARBA" id="ARBA00022490"/>
    </source>
</evidence>
<comment type="caution">
    <text evidence="6">The sequence shown here is derived from an EMBL/GenBank/DDBJ whole genome shotgun (WGS) entry which is preliminary data.</text>
</comment>
<dbReference type="GO" id="GO:0005829">
    <property type="term" value="C:cytosol"/>
    <property type="evidence" value="ECO:0007669"/>
    <property type="project" value="TreeGrafter"/>
</dbReference>
<evidence type="ECO:0000256" key="4">
    <source>
        <dbReference type="SAM" id="MobiDB-lite"/>
    </source>
</evidence>
<keyword evidence="2" id="KW-0694">RNA-binding</keyword>
<accession>A0A4R2C330</accession>
<evidence type="ECO:0000256" key="3">
    <source>
        <dbReference type="ARBA" id="ARBA00023186"/>
    </source>
</evidence>
<dbReference type="Pfam" id="PF04352">
    <property type="entry name" value="ProQ"/>
    <property type="match status" value="1"/>
</dbReference>
<name>A0A4R2C330_9HYPH</name>
<dbReference type="RefSeq" id="WP_234879104.1">
    <property type="nucleotide sequence ID" value="NZ_SLVU01000002.1"/>
</dbReference>
<evidence type="ECO:0000313" key="6">
    <source>
        <dbReference type="EMBL" id="TCN34123.1"/>
    </source>
</evidence>